<evidence type="ECO:0000259" key="1">
    <source>
        <dbReference type="Pfam" id="PF06114"/>
    </source>
</evidence>
<sequence>MQQYENSILDTKIKQYLEDLAQETNSVRQSEKFKNYLDLLTRFWNYSYRNQLLILAQKETATRVAGYRAWCALGRQVNAGEKAIKILAPFKKKLTSSETTGNEEEETRVYFHSVSVFDISQTSGAPLLDASPVINSSFHESTFLRLIEFCELQKIKVSFEKLGLHNAYGYSAGGKIIIGEDQSIDMKTCTLIHEIAHELLHYSLPYSSLPTRAKEIQAESVCYVVTRAIGLNSKSSVYLAPLGFPSKDLTYFFEAISKTAKIILNFLYPQQYEKSICF</sequence>
<feature type="domain" description="N-terminal" evidence="2">
    <location>
        <begin position="35"/>
        <end position="117"/>
    </location>
</feature>
<dbReference type="Proteomes" id="UP000675968">
    <property type="component" value="Unassembled WGS sequence"/>
</dbReference>
<organism evidence="3 4">
    <name type="scientific">Candidatus Iainarchaeum sp</name>
    <dbReference type="NCBI Taxonomy" id="3101447"/>
    <lineage>
        <taxon>Archaea</taxon>
        <taxon>Candidatus Iainarchaeota</taxon>
        <taxon>Candidatus Iainarchaeia</taxon>
        <taxon>Candidatus Iainarchaeales</taxon>
        <taxon>Candidatus Iainarchaeaceae</taxon>
        <taxon>Candidatus Iainarchaeum</taxon>
    </lineage>
</organism>
<reference evidence="3" key="2">
    <citation type="submission" date="2021-05" db="EMBL/GenBank/DDBJ databases">
        <title>Protein family content uncovers lineage relationships and bacterial pathway maintenance mechanisms in DPANN archaea.</title>
        <authorList>
            <person name="Castelle C.J."/>
            <person name="Meheust R."/>
            <person name="Jaffe A.L."/>
            <person name="Seitz K."/>
            <person name="Gong X."/>
            <person name="Baker B.J."/>
            <person name="Banfield J.F."/>
        </authorList>
    </citation>
    <scope>NUCLEOTIDE SEQUENCE</scope>
    <source>
        <strain evidence="3">RIFCSPLOWO2_01_FULL_AR10_48_17</strain>
    </source>
</reference>
<dbReference type="Pfam" id="PF06114">
    <property type="entry name" value="Peptidase_M78"/>
    <property type="match status" value="1"/>
</dbReference>
<dbReference type="InterPro" id="IPR010359">
    <property type="entry name" value="IrrE_HExxH"/>
</dbReference>
<dbReference type="Pfam" id="PF08401">
    <property type="entry name" value="ArdcN"/>
    <property type="match status" value="1"/>
</dbReference>
<evidence type="ECO:0000313" key="3">
    <source>
        <dbReference type="EMBL" id="MBS3061562.1"/>
    </source>
</evidence>
<reference evidence="3" key="1">
    <citation type="submission" date="2021-03" db="EMBL/GenBank/DDBJ databases">
        <authorList>
            <person name="Jaffe A."/>
        </authorList>
    </citation>
    <scope>NUCLEOTIDE SEQUENCE</scope>
    <source>
        <strain evidence="3">RIFCSPLOWO2_01_FULL_AR10_48_17</strain>
    </source>
</reference>
<name>A0A8T4L6P1_9ARCH</name>
<comment type="caution">
    <text evidence="3">The sequence shown here is derived from an EMBL/GenBank/DDBJ whole genome shotgun (WGS) entry which is preliminary data.</text>
</comment>
<dbReference type="GO" id="GO:0003697">
    <property type="term" value="F:single-stranded DNA binding"/>
    <property type="evidence" value="ECO:0007669"/>
    <property type="project" value="InterPro"/>
</dbReference>
<feature type="domain" description="IrrE N-terminal-like" evidence="1">
    <location>
        <begin position="150"/>
        <end position="219"/>
    </location>
</feature>
<gene>
    <name evidence="3" type="ORF">J4215_03195</name>
</gene>
<dbReference type="EMBL" id="JAGVWC010000010">
    <property type="protein sequence ID" value="MBS3061562.1"/>
    <property type="molecule type" value="Genomic_DNA"/>
</dbReference>
<evidence type="ECO:0008006" key="5">
    <source>
        <dbReference type="Google" id="ProtNLM"/>
    </source>
</evidence>
<accession>A0A8T4L6P1</accession>
<evidence type="ECO:0000313" key="4">
    <source>
        <dbReference type="Proteomes" id="UP000675968"/>
    </source>
</evidence>
<proteinExistence type="predicted"/>
<protein>
    <recommendedName>
        <fullName evidence="5">ImmA/IrrE family metallo-endopeptidase</fullName>
    </recommendedName>
</protein>
<dbReference type="InterPro" id="IPR013610">
    <property type="entry name" value="ArdC_N"/>
</dbReference>
<dbReference type="AlphaFoldDB" id="A0A8T4L6P1"/>
<evidence type="ECO:0000259" key="2">
    <source>
        <dbReference type="Pfam" id="PF08401"/>
    </source>
</evidence>